<feature type="domain" description="ABM" evidence="1">
    <location>
        <begin position="1"/>
        <end position="92"/>
    </location>
</feature>
<evidence type="ECO:0000259" key="1">
    <source>
        <dbReference type="PROSITE" id="PS51725"/>
    </source>
</evidence>
<gene>
    <name evidence="2" type="ORF">GTOL_10634</name>
</gene>
<dbReference type="InterPro" id="IPR007138">
    <property type="entry name" value="ABM_dom"/>
</dbReference>
<dbReference type="GO" id="GO:0004497">
    <property type="term" value="F:monooxygenase activity"/>
    <property type="evidence" value="ECO:0007669"/>
    <property type="project" value="UniProtKB-KW"/>
</dbReference>
<comment type="caution">
    <text evidence="2">The sequence shown here is derived from an EMBL/GenBank/DDBJ whole genome shotgun (WGS) entry which is preliminary data.</text>
</comment>
<dbReference type="Proteomes" id="UP000742786">
    <property type="component" value="Unassembled WGS sequence"/>
</dbReference>
<dbReference type="Pfam" id="PF03992">
    <property type="entry name" value="ABM"/>
    <property type="match status" value="1"/>
</dbReference>
<evidence type="ECO:0000313" key="3">
    <source>
        <dbReference type="Proteomes" id="UP000742786"/>
    </source>
</evidence>
<keyword evidence="2" id="KW-0503">Monooxygenase</keyword>
<dbReference type="Gene3D" id="3.30.70.100">
    <property type="match status" value="1"/>
</dbReference>
<name>A0A916J128_9PROT</name>
<dbReference type="SUPFAM" id="SSF54909">
    <property type="entry name" value="Dimeric alpha+beta barrel"/>
    <property type="match status" value="1"/>
</dbReference>
<sequence length="96" mass="10630">MDLIVVLTAKDTGNAAVLRELLATQATLSRKEPGCIRFEIFESQTAPGTFIVVERWQSQEALDVHRKAEAITTVYIPKILPLVERTLHVCTVLPGT</sequence>
<evidence type="ECO:0000313" key="2">
    <source>
        <dbReference type="EMBL" id="CAG4882752.1"/>
    </source>
</evidence>
<dbReference type="EMBL" id="CAJQUM010000001">
    <property type="protein sequence ID" value="CAG4882752.1"/>
    <property type="molecule type" value="Genomic_DNA"/>
</dbReference>
<reference evidence="2" key="1">
    <citation type="submission" date="2021-04" db="EMBL/GenBank/DDBJ databases">
        <authorList>
            <person name="Hornung B."/>
        </authorList>
    </citation>
    <scope>NUCLEOTIDE SEQUENCE</scope>
    <source>
        <strain evidence="2">G5G6</strain>
    </source>
</reference>
<protein>
    <submittedName>
        <fullName evidence="2">Antibiotic biosynthesis monooxygenase</fullName>
    </submittedName>
</protein>
<keyword evidence="2" id="KW-0560">Oxidoreductase</keyword>
<dbReference type="AlphaFoldDB" id="A0A916J128"/>
<dbReference type="PROSITE" id="PS51725">
    <property type="entry name" value="ABM"/>
    <property type="match status" value="1"/>
</dbReference>
<dbReference type="RefSeq" id="WP_220634795.1">
    <property type="nucleotide sequence ID" value="NZ_CAJQUM010000001.1"/>
</dbReference>
<keyword evidence="3" id="KW-1185">Reference proteome</keyword>
<proteinExistence type="predicted"/>
<dbReference type="InterPro" id="IPR011008">
    <property type="entry name" value="Dimeric_a/b-barrel"/>
</dbReference>
<organism evidence="2 3">
    <name type="scientific">Georgfuchsia toluolica</name>
    <dbReference type="NCBI Taxonomy" id="424218"/>
    <lineage>
        <taxon>Bacteria</taxon>
        <taxon>Pseudomonadati</taxon>
        <taxon>Pseudomonadota</taxon>
        <taxon>Betaproteobacteria</taxon>
        <taxon>Nitrosomonadales</taxon>
        <taxon>Sterolibacteriaceae</taxon>
        <taxon>Georgfuchsia</taxon>
    </lineage>
</organism>
<accession>A0A916J128</accession>